<accession>A0ACB8AXI0</accession>
<evidence type="ECO:0000313" key="1">
    <source>
        <dbReference type="EMBL" id="KAH7917969.1"/>
    </source>
</evidence>
<keyword evidence="2" id="KW-1185">Reference proteome</keyword>
<sequence>MSVFQPELAPGWSQAQDLDGPPTYTSVNRRTLQGSELLLDQLEVGHDEYVPCADGSSIDRGTPEGSCLPSWRYSPINGIDDVEAWLEDAFVVQRTDNPPDMDSFILKMCRTTLPYQSSSGKNLHVRVYLHLGPAEHAIYIHGPHSIMDAWPTLGVLDLIFAWMTDDSITSLEQLPWGSEVKNLPVGPVIATGGYSSAWDTEEGGKLLKTVMEAMGIEKTPHTLKPTRVDSVDIGTAVRYRLVLEAEHSQQLLGAAKALGYTPSHLFEAAQMLALVAHNPVNEDDFDWAFIRNGQTFVSLEKDLVYPYKTKPQFISSHVQIPFYFPVKNFPTSGSPKQKLIQTMSLVKSQLESYTNNPCLPQLFARMFEVAPPLGFKIPPHSYGNVFTNLGQIERRLPVLRGRTSEGGPLIEIEDIAFGHRWTNTGVAGLTHLLSPVHVWTMKSQVHIQVQACDNWDAEYLKAYVAKISQQASYILDD</sequence>
<comment type="caution">
    <text evidence="1">The sequence shown here is derived from an EMBL/GenBank/DDBJ whole genome shotgun (WGS) entry which is preliminary data.</text>
</comment>
<evidence type="ECO:0000313" key="2">
    <source>
        <dbReference type="Proteomes" id="UP000790709"/>
    </source>
</evidence>
<organism evidence="1 2">
    <name type="scientific">Leucogyrophana mollusca</name>
    <dbReference type="NCBI Taxonomy" id="85980"/>
    <lineage>
        <taxon>Eukaryota</taxon>
        <taxon>Fungi</taxon>
        <taxon>Dikarya</taxon>
        <taxon>Basidiomycota</taxon>
        <taxon>Agaricomycotina</taxon>
        <taxon>Agaricomycetes</taxon>
        <taxon>Agaricomycetidae</taxon>
        <taxon>Boletales</taxon>
        <taxon>Boletales incertae sedis</taxon>
        <taxon>Leucogyrophana</taxon>
    </lineage>
</organism>
<protein>
    <submittedName>
        <fullName evidence="1">Uncharacterized protein</fullName>
    </submittedName>
</protein>
<reference evidence="1" key="1">
    <citation type="journal article" date="2021" name="New Phytol.">
        <title>Evolutionary innovations through gain and loss of genes in the ectomycorrhizal Boletales.</title>
        <authorList>
            <person name="Wu G."/>
            <person name="Miyauchi S."/>
            <person name="Morin E."/>
            <person name="Kuo A."/>
            <person name="Drula E."/>
            <person name="Varga T."/>
            <person name="Kohler A."/>
            <person name="Feng B."/>
            <person name="Cao Y."/>
            <person name="Lipzen A."/>
            <person name="Daum C."/>
            <person name="Hundley H."/>
            <person name="Pangilinan J."/>
            <person name="Johnson J."/>
            <person name="Barry K."/>
            <person name="LaButti K."/>
            <person name="Ng V."/>
            <person name="Ahrendt S."/>
            <person name="Min B."/>
            <person name="Choi I.G."/>
            <person name="Park H."/>
            <person name="Plett J.M."/>
            <person name="Magnuson J."/>
            <person name="Spatafora J.W."/>
            <person name="Nagy L.G."/>
            <person name="Henrissat B."/>
            <person name="Grigoriev I.V."/>
            <person name="Yang Z.L."/>
            <person name="Xu J."/>
            <person name="Martin F.M."/>
        </authorList>
    </citation>
    <scope>NUCLEOTIDE SEQUENCE</scope>
    <source>
        <strain evidence="1">KUC20120723A-06</strain>
    </source>
</reference>
<dbReference type="EMBL" id="MU266885">
    <property type="protein sequence ID" value="KAH7917969.1"/>
    <property type="molecule type" value="Genomic_DNA"/>
</dbReference>
<gene>
    <name evidence="1" type="ORF">BV22DRAFT_1052056</name>
</gene>
<dbReference type="Proteomes" id="UP000790709">
    <property type="component" value="Unassembled WGS sequence"/>
</dbReference>
<proteinExistence type="predicted"/>
<name>A0ACB8AXI0_9AGAM</name>